<feature type="chain" id="PRO_5045714944" description="DUF4595 domain-containing protein" evidence="1">
    <location>
        <begin position="30"/>
        <end position="306"/>
    </location>
</feature>
<gene>
    <name evidence="2" type="ORF">ICL07_28950</name>
</gene>
<evidence type="ECO:0000313" key="3">
    <source>
        <dbReference type="Proteomes" id="UP000659124"/>
    </source>
</evidence>
<name>A0ABR7TXK7_9BACT</name>
<dbReference type="NCBIfam" id="TIGR01643">
    <property type="entry name" value="YD_repeat_2x"/>
    <property type="match status" value="1"/>
</dbReference>
<dbReference type="RefSeq" id="WP_188091544.1">
    <property type="nucleotide sequence ID" value="NZ_JACVFC010000005.1"/>
</dbReference>
<dbReference type="EMBL" id="JACVFC010000005">
    <property type="protein sequence ID" value="MBC9934450.1"/>
    <property type="molecule type" value="Genomic_DNA"/>
</dbReference>
<evidence type="ECO:0000313" key="2">
    <source>
        <dbReference type="EMBL" id="MBC9934450.1"/>
    </source>
</evidence>
<dbReference type="Proteomes" id="UP000659124">
    <property type="component" value="Unassembled WGS sequence"/>
</dbReference>
<protein>
    <recommendedName>
        <fullName evidence="4">DUF4595 domain-containing protein</fullName>
    </recommendedName>
</protein>
<keyword evidence="1" id="KW-0732">Signal</keyword>
<accession>A0ABR7TXK7</accession>
<reference evidence="2 3" key="1">
    <citation type="submission" date="2020-09" db="EMBL/GenBank/DDBJ databases">
        <title>Genome sequences of type strains of Chitinophaga qingshengii and Chitinophaga varians.</title>
        <authorList>
            <person name="Kittiwongwattana C."/>
        </authorList>
    </citation>
    <scope>NUCLEOTIDE SEQUENCE [LARGE SCALE GENOMIC DNA]</scope>
    <source>
        <strain evidence="2 3">JCM 30026</strain>
    </source>
</reference>
<evidence type="ECO:0000256" key="1">
    <source>
        <dbReference type="SAM" id="SignalP"/>
    </source>
</evidence>
<keyword evidence="3" id="KW-1185">Reference proteome</keyword>
<dbReference type="Gene3D" id="2.180.10.10">
    <property type="entry name" value="RHS repeat-associated core"/>
    <property type="match status" value="1"/>
</dbReference>
<feature type="signal peptide" evidence="1">
    <location>
        <begin position="1"/>
        <end position="29"/>
    </location>
</feature>
<sequence length="306" mass="33742">MKHRNMEQKMNPSRLSVALLGVTLLAASACNKMHFPDGGTEVDSKNPPATTPAPKPGLLTRINIGGGNDGLIQLISYNQQLQPVVITHYAGNMLMGKDSVVYGSNGKLEKVLNYSANIMSPGKFLLTGNTKFEWDTKGNISRKTSYDQSTGKPEEDEQYTYDANGNLVTVTTTAGGGTNIKVIATYAYEQKNIYQETTTDGSKVISQLSVAGFDQHANYITHPLLRYLVESDVHELFSEQNSLETRKVQYVNLNNKQDSIVTVQKNTYEYNTANRPVKVAFTSSIYGTNNQQPVNSKGNIAYEYSK</sequence>
<organism evidence="2 3">
    <name type="scientific">Chitinophaga qingshengii</name>
    <dbReference type="NCBI Taxonomy" id="1569794"/>
    <lineage>
        <taxon>Bacteria</taxon>
        <taxon>Pseudomonadati</taxon>
        <taxon>Bacteroidota</taxon>
        <taxon>Chitinophagia</taxon>
        <taxon>Chitinophagales</taxon>
        <taxon>Chitinophagaceae</taxon>
        <taxon>Chitinophaga</taxon>
    </lineage>
</organism>
<evidence type="ECO:0008006" key="4">
    <source>
        <dbReference type="Google" id="ProtNLM"/>
    </source>
</evidence>
<dbReference type="PROSITE" id="PS51257">
    <property type="entry name" value="PROKAR_LIPOPROTEIN"/>
    <property type="match status" value="1"/>
</dbReference>
<comment type="caution">
    <text evidence="2">The sequence shown here is derived from an EMBL/GenBank/DDBJ whole genome shotgun (WGS) entry which is preliminary data.</text>
</comment>
<proteinExistence type="predicted"/>
<dbReference type="InterPro" id="IPR006530">
    <property type="entry name" value="YD"/>
</dbReference>